<dbReference type="Gene3D" id="3.20.20.70">
    <property type="entry name" value="Aldolase class I"/>
    <property type="match status" value="2"/>
</dbReference>
<organism evidence="10 11">
    <name type="scientific">Lepraria neglecta</name>
    <dbReference type="NCBI Taxonomy" id="209136"/>
    <lineage>
        <taxon>Eukaryota</taxon>
        <taxon>Fungi</taxon>
        <taxon>Dikarya</taxon>
        <taxon>Ascomycota</taxon>
        <taxon>Pezizomycotina</taxon>
        <taxon>Lecanoromycetes</taxon>
        <taxon>OSLEUM clade</taxon>
        <taxon>Lecanoromycetidae</taxon>
        <taxon>Lecanorales</taxon>
        <taxon>Lecanorineae</taxon>
        <taxon>Stereocaulaceae</taxon>
        <taxon>Lepraria</taxon>
    </lineage>
</organism>
<protein>
    <recommendedName>
        <fullName evidence="12">Dihydroorotate dehydrogenase (quinone), mitochondrial</fullName>
    </recommendedName>
</protein>
<keyword evidence="6" id="KW-0472">Membrane</keyword>
<evidence type="ECO:0008006" key="12">
    <source>
        <dbReference type="Google" id="ProtNLM"/>
    </source>
</evidence>
<keyword evidence="3" id="KW-0285">Flavoprotein</keyword>
<feature type="domain" description="Azaphilone pigments biosynthesis cluster protein L N-terminal" evidence="9">
    <location>
        <begin position="581"/>
        <end position="639"/>
    </location>
</feature>
<keyword evidence="5" id="KW-0560">Oxidoreductase</keyword>
<gene>
    <name evidence="10" type="ORF">OEA41_003334</name>
</gene>
<feature type="region of interest" description="Disordered" evidence="7">
    <location>
        <begin position="1"/>
        <end position="22"/>
    </location>
</feature>
<dbReference type="FunFam" id="3.20.20.70:FF:000242">
    <property type="entry name" value="Dihydroorotate reductase PyrE"/>
    <property type="match status" value="1"/>
</dbReference>
<evidence type="ECO:0000313" key="10">
    <source>
        <dbReference type="EMBL" id="KAK3171250.1"/>
    </source>
</evidence>
<dbReference type="EMBL" id="JASNWA010000008">
    <property type="protein sequence ID" value="KAK3171250.1"/>
    <property type="molecule type" value="Genomic_DNA"/>
</dbReference>
<comment type="caution">
    <text evidence="10">The sequence shown here is derived from an EMBL/GenBank/DDBJ whole genome shotgun (WGS) entry which is preliminary data.</text>
</comment>
<evidence type="ECO:0000259" key="9">
    <source>
        <dbReference type="Pfam" id="PF17111"/>
    </source>
</evidence>
<dbReference type="PANTHER" id="PTHR48109:SF4">
    <property type="entry name" value="DIHYDROOROTATE DEHYDROGENASE (QUINONE), MITOCHONDRIAL"/>
    <property type="match status" value="1"/>
</dbReference>
<dbReference type="GO" id="GO:0004152">
    <property type="term" value="F:dihydroorotate dehydrogenase activity"/>
    <property type="evidence" value="ECO:0007669"/>
    <property type="project" value="InterPro"/>
</dbReference>
<evidence type="ECO:0000256" key="1">
    <source>
        <dbReference type="ARBA" id="ARBA00001917"/>
    </source>
</evidence>
<feature type="domain" description="Dihydroorotate dehydrogenase catalytic" evidence="8">
    <location>
        <begin position="152"/>
        <end position="430"/>
    </location>
</feature>
<keyword evidence="11" id="KW-1185">Reference proteome</keyword>
<dbReference type="PANTHER" id="PTHR48109">
    <property type="entry name" value="DIHYDROOROTATE DEHYDROGENASE (QUINONE), MITOCHONDRIAL-RELATED"/>
    <property type="match status" value="1"/>
</dbReference>
<reference evidence="10" key="1">
    <citation type="submission" date="2022-11" db="EMBL/GenBank/DDBJ databases">
        <title>Chromosomal genome sequence assembly and mating type (MAT) locus characterization of the leprose asexual lichenized fungus Lepraria neglecta (Nyl.) Erichsen.</title>
        <authorList>
            <person name="Allen J.L."/>
            <person name="Pfeffer B."/>
        </authorList>
    </citation>
    <scope>NUCLEOTIDE SEQUENCE</scope>
    <source>
        <strain evidence="10">Allen 5258</strain>
    </source>
</reference>
<dbReference type="Proteomes" id="UP001276659">
    <property type="component" value="Unassembled WGS sequence"/>
</dbReference>
<evidence type="ECO:0000256" key="6">
    <source>
        <dbReference type="ARBA" id="ARBA00023136"/>
    </source>
</evidence>
<proteinExistence type="predicted"/>
<dbReference type="InterPro" id="IPR050074">
    <property type="entry name" value="DHO_dehydrogenase"/>
</dbReference>
<feature type="region of interest" description="Disordered" evidence="7">
    <location>
        <begin position="440"/>
        <end position="494"/>
    </location>
</feature>
<evidence type="ECO:0000256" key="4">
    <source>
        <dbReference type="ARBA" id="ARBA00022643"/>
    </source>
</evidence>
<feature type="compositionally biased region" description="Low complexity" evidence="7">
    <location>
        <begin position="440"/>
        <end position="459"/>
    </location>
</feature>
<dbReference type="GO" id="GO:0006207">
    <property type="term" value="P:'de novo' pyrimidine nucleobase biosynthetic process"/>
    <property type="evidence" value="ECO:0007669"/>
    <property type="project" value="InterPro"/>
</dbReference>
<evidence type="ECO:0000256" key="2">
    <source>
        <dbReference type="ARBA" id="ARBA00004725"/>
    </source>
</evidence>
<dbReference type="InterPro" id="IPR013785">
    <property type="entry name" value="Aldolase_TIM"/>
</dbReference>
<dbReference type="InterPro" id="IPR005720">
    <property type="entry name" value="Dihydroorotate_DH_cat"/>
</dbReference>
<dbReference type="GO" id="GO:0005743">
    <property type="term" value="C:mitochondrial inner membrane"/>
    <property type="evidence" value="ECO:0007669"/>
    <property type="project" value="TreeGrafter"/>
</dbReference>
<evidence type="ECO:0000259" key="8">
    <source>
        <dbReference type="Pfam" id="PF01180"/>
    </source>
</evidence>
<dbReference type="InterPro" id="IPR031348">
    <property type="entry name" value="PigL_N"/>
</dbReference>
<dbReference type="CDD" id="cd04738">
    <property type="entry name" value="DHOD_2_like"/>
    <property type="match status" value="1"/>
</dbReference>
<dbReference type="InterPro" id="IPR005719">
    <property type="entry name" value="Dihydroorotate_DH_2"/>
</dbReference>
<evidence type="ECO:0000256" key="3">
    <source>
        <dbReference type="ARBA" id="ARBA00022630"/>
    </source>
</evidence>
<feature type="region of interest" description="Disordered" evidence="7">
    <location>
        <begin position="510"/>
        <end position="530"/>
    </location>
</feature>
<evidence type="ECO:0000313" key="11">
    <source>
        <dbReference type="Proteomes" id="UP001276659"/>
    </source>
</evidence>
<keyword evidence="4" id="KW-0288">FMN</keyword>
<dbReference type="Pfam" id="PF01180">
    <property type="entry name" value="DHO_dh"/>
    <property type="match status" value="1"/>
</dbReference>
<comment type="pathway">
    <text evidence="2">Pyrimidine metabolism; UMP biosynthesis via de novo pathway.</text>
</comment>
<feature type="compositionally biased region" description="Low complexity" evidence="7">
    <location>
        <begin position="1"/>
        <end position="15"/>
    </location>
</feature>
<dbReference type="AlphaFoldDB" id="A0AAE0DJ81"/>
<evidence type="ECO:0000256" key="5">
    <source>
        <dbReference type="ARBA" id="ARBA00023002"/>
    </source>
</evidence>
<accession>A0AAE0DJ81</accession>
<sequence length="814" mass="88069">MLKTPPSRLFTPPTRLRTRSLHRFPPAPRPHILHSSPKSLPLNPAHLALRHASTSTTSTAARTAATTTNTASFLTRTKNLLLGTSIALTLCFGYLYITDVRAGIHQWAVVPSLRWIYDDAEEAHEKGTEWLGGLWAWGLHPRERGGVEGQELQVEVFGRILANPIGTSAGIDKHAAIPSPLFHLGPSIVEIGGCTPYPQNGNAKPRVFRLPSQNALINRYGLNSEGADHVAMRLRQRVREFAYAMGFGIDEDAEQRVLDGEAGVPGGSLMPGRLLAVQVAKNSWTPDDDIEAVKADYVYCVDAVARYSDIIVVNVSSPNTPGLRGLQRVEPLANILTGVVEAAKKATKESKPVVMVKVSPDEDSEEQVQEICNAVWESGVDGVIVGNTTKRRPEPLGALPSREAAVLLEQGGYSGPQLFEKTVELTRRYRMLLDEGMVAKPEPAPTASKSSPPASLPDPTNASSSATPAEDLSSRIEATTARDKKNLKPDALLAEADSKSQPLIRLLERNNPLSSGDSGSSDTPALSASHHVDQIPHVSSQQGPGKGSPKRKVIFATGGITNGKQALEVLEAGASVAQIMTDPLSIAAGVVGILTAAAQISSVLIKFTKSVKDAPQNARVIITEVSDMSGILSHLQSFLLGNELPNASRTSLLKLDQVVTILSGCVLTFSELEKILDEMKVEDMVMVDCMKWTRKETAIMEAKDSVDRLYALVERCYQDMSSRVQALEMRELQRIHDESLTTPGDDAASIVTTIENAPRQGGTTATDGNEEPFDLAEGLRRSQKKRSFPSIDMFAIDHRCMFHHMVLSLGPEHG</sequence>
<comment type="cofactor">
    <cofactor evidence="1">
        <name>FMN</name>
        <dbReference type="ChEBI" id="CHEBI:58210"/>
    </cofactor>
</comment>
<evidence type="ECO:0000256" key="7">
    <source>
        <dbReference type="SAM" id="MobiDB-lite"/>
    </source>
</evidence>
<name>A0AAE0DJ81_9LECA</name>
<dbReference type="Pfam" id="PF17111">
    <property type="entry name" value="PigL_N"/>
    <property type="match status" value="1"/>
</dbReference>
<dbReference type="GO" id="GO:0009220">
    <property type="term" value="P:pyrimidine ribonucleotide biosynthetic process"/>
    <property type="evidence" value="ECO:0007669"/>
    <property type="project" value="TreeGrafter"/>
</dbReference>
<dbReference type="SUPFAM" id="SSF51395">
    <property type="entry name" value="FMN-linked oxidoreductases"/>
    <property type="match status" value="2"/>
</dbReference>
<feature type="compositionally biased region" description="Polar residues" evidence="7">
    <location>
        <begin position="511"/>
        <end position="526"/>
    </location>
</feature>